<protein>
    <submittedName>
        <fullName evidence="8">MFS family permease</fullName>
    </submittedName>
</protein>
<evidence type="ECO:0000256" key="1">
    <source>
        <dbReference type="ARBA" id="ARBA00004651"/>
    </source>
</evidence>
<keyword evidence="3 6" id="KW-0812">Transmembrane</keyword>
<feature type="transmembrane region" description="Helical" evidence="6">
    <location>
        <begin position="23"/>
        <end position="47"/>
    </location>
</feature>
<feature type="transmembrane region" description="Helical" evidence="6">
    <location>
        <begin position="59"/>
        <end position="78"/>
    </location>
</feature>
<gene>
    <name evidence="8" type="ORF">J2S59_000842</name>
</gene>
<dbReference type="SUPFAM" id="SSF103473">
    <property type="entry name" value="MFS general substrate transporter"/>
    <property type="match status" value="1"/>
</dbReference>
<feature type="transmembrane region" description="Helical" evidence="6">
    <location>
        <begin position="115"/>
        <end position="135"/>
    </location>
</feature>
<organism evidence="8 9">
    <name type="scientific">Nocardioides massiliensis</name>
    <dbReference type="NCBI Taxonomy" id="1325935"/>
    <lineage>
        <taxon>Bacteria</taxon>
        <taxon>Bacillati</taxon>
        <taxon>Actinomycetota</taxon>
        <taxon>Actinomycetes</taxon>
        <taxon>Propionibacteriales</taxon>
        <taxon>Nocardioidaceae</taxon>
        <taxon>Nocardioides</taxon>
    </lineage>
</organism>
<feature type="transmembrane region" description="Helical" evidence="6">
    <location>
        <begin position="90"/>
        <end position="109"/>
    </location>
</feature>
<dbReference type="PROSITE" id="PS50850">
    <property type="entry name" value="MFS"/>
    <property type="match status" value="1"/>
</dbReference>
<evidence type="ECO:0000256" key="2">
    <source>
        <dbReference type="ARBA" id="ARBA00022448"/>
    </source>
</evidence>
<feature type="transmembrane region" description="Helical" evidence="6">
    <location>
        <begin position="379"/>
        <end position="401"/>
    </location>
</feature>
<dbReference type="PANTHER" id="PTHR42718:SF9">
    <property type="entry name" value="MAJOR FACILITATOR SUPERFAMILY MULTIDRUG TRANSPORTER MFSC"/>
    <property type="match status" value="1"/>
</dbReference>
<dbReference type="EMBL" id="JAUSQM010000001">
    <property type="protein sequence ID" value="MDP9821033.1"/>
    <property type="molecule type" value="Genomic_DNA"/>
</dbReference>
<keyword evidence="5 6" id="KW-0472">Membrane</keyword>
<dbReference type="InterPro" id="IPR020846">
    <property type="entry name" value="MFS_dom"/>
</dbReference>
<dbReference type="RefSeq" id="WP_246360336.1">
    <property type="nucleotide sequence ID" value="NZ_CCXJ01000335.1"/>
</dbReference>
<keyword evidence="4 6" id="KW-1133">Transmembrane helix</keyword>
<evidence type="ECO:0000256" key="3">
    <source>
        <dbReference type="ARBA" id="ARBA00022692"/>
    </source>
</evidence>
<feature type="transmembrane region" description="Helical" evidence="6">
    <location>
        <begin position="316"/>
        <end position="335"/>
    </location>
</feature>
<evidence type="ECO:0000256" key="6">
    <source>
        <dbReference type="SAM" id="Phobius"/>
    </source>
</evidence>
<feature type="transmembrane region" description="Helical" evidence="6">
    <location>
        <begin position="275"/>
        <end position="296"/>
    </location>
</feature>
<proteinExistence type="predicted"/>
<dbReference type="CDD" id="cd17504">
    <property type="entry name" value="MFS_MMR_MDR_like"/>
    <property type="match status" value="1"/>
</dbReference>
<comment type="subcellular location">
    <subcellularLocation>
        <location evidence="1">Cell membrane</location>
        <topology evidence="1">Multi-pass membrane protein</topology>
    </subcellularLocation>
</comment>
<evidence type="ECO:0000313" key="8">
    <source>
        <dbReference type="EMBL" id="MDP9821033.1"/>
    </source>
</evidence>
<feature type="transmembrane region" description="Helical" evidence="6">
    <location>
        <begin position="233"/>
        <end position="254"/>
    </location>
</feature>
<sequence>MTSVLDETAASGSRTVRAANPNAVVVVLVLAGITAALMQTLVVPLLGDLPRLLDTSSATASWVVTATLLTAAVATPVSGRLGDLYGKRRVMLGCTVVLAIGSAVCALSETAAPMIVGRGLQGVGMGLVPLGIAAMRDVVPADRLGPSIAVMSAAMGIGGGLGLPTAAAVAEYGDWHLLFWGATVLAILVGVLILVLVPAAPVGARGRFDVVGALGLGTGLVCLLLGISQGGEWGWTSAPTLGCLVAAVVVLLIWGRFELGSDHPLVDLRVTARPVVLLTNVAGLVLGFAMFAQTLVVPQLLQLPVETGYGLGQSMVAMGLWMLPGGLVMTIVSPFGARLSRLTSPRITLAVGSAVIAAGYALAVLLMGSPWGLAVTNGVASAGVGLAYGALPALIMGSVPLSETGSANSVNSLMRSVGTTFASAVMAAVLIQLTVDFGGVAVPSETGFRVALLIGAGVAILAALVALAIPARASREAEERIEHEVDELE</sequence>
<evidence type="ECO:0000259" key="7">
    <source>
        <dbReference type="PROSITE" id="PS50850"/>
    </source>
</evidence>
<dbReference type="Gene3D" id="1.20.1250.20">
    <property type="entry name" value="MFS general substrate transporter like domains"/>
    <property type="match status" value="2"/>
</dbReference>
<reference evidence="8 9" key="1">
    <citation type="submission" date="2023-07" db="EMBL/GenBank/DDBJ databases">
        <title>Sequencing the genomes of 1000 actinobacteria strains.</title>
        <authorList>
            <person name="Klenk H.-P."/>
        </authorList>
    </citation>
    <scope>NUCLEOTIDE SEQUENCE [LARGE SCALE GENOMIC DNA]</scope>
    <source>
        <strain evidence="8 9">GD13</strain>
    </source>
</reference>
<feature type="transmembrane region" description="Helical" evidence="6">
    <location>
        <begin position="147"/>
        <end position="169"/>
    </location>
</feature>
<evidence type="ECO:0000256" key="5">
    <source>
        <dbReference type="ARBA" id="ARBA00023136"/>
    </source>
</evidence>
<accession>A0ABT9NKT6</accession>
<dbReference type="Pfam" id="PF07690">
    <property type="entry name" value="MFS_1"/>
    <property type="match status" value="1"/>
</dbReference>
<feature type="transmembrane region" description="Helical" evidence="6">
    <location>
        <begin position="175"/>
        <end position="196"/>
    </location>
</feature>
<evidence type="ECO:0000256" key="4">
    <source>
        <dbReference type="ARBA" id="ARBA00022989"/>
    </source>
</evidence>
<keyword evidence="9" id="KW-1185">Reference proteome</keyword>
<dbReference type="PANTHER" id="PTHR42718">
    <property type="entry name" value="MAJOR FACILITATOR SUPERFAMILY MULTIDRUG TRANSPORTER MFSC"/>
    <property type="match status" value="1"/>
</dbReference>
<feature type="transmembrane region" description="Helical" evidence="6">
    <location>
        <begin position="413"/>
        <end position="435"/>
    </location>
</feature>
<name>A0ABT9NKT6_9ACTN</name>
<dbReference type="InterPro" id="IPR011701">
    <property type="entry name" value="MFS"/>
</dbReference>
<feature type="transmembrane region" description="Helical" evidence="6">
    <location>
        <begin position="447"/>
        <end position="469"/>
    </location>
</feature>
<dbReference type="InterPro" id="IPR036259">
    <property type="entry name" value="MFS_trans_sf"/>
</dbReference>
<keyword evidence="2" id="KW-0813">Transport</keyword>
<feature type="transmembrane region" description="Helical" evidence="6">
    <location>
        <begin position="208"/>
        <end position="227"/>
    </location>
</feature>
<feature type="transmembrane region" description="Helical" evidence="6">
    <location>
        <begin position="347"/>
        <end position="367"/>
    </location>
</feature>
<comment type="caution">
    <text evidence="8">The sequence shown here is derived from an EMBL/GenBank/DDBJ whole genome shotgun (WGS) entry which is preliminary data.</text>
</comment>
<feature type="domain" description="Major facilitator superfamily (MFS) profile" evidence="7">
    <location>
        <begin position="24"/>
        <end position="474"/>
    </location>
</feature>
<dbReference type="Proteomes" id="UP001240447">
    <property type="component" value="Unassembled WGS sequence"/>
</dbReference>
<evidence type="ECO:0000313" key="9">
    <source>
        <dbReference type="Proteomes" id="UP001240447"/>
    </source>
</evidence>